<accession>A0A939C2L3</accession>
<name>A0A939C2L3_9ACTN</name>
<protein>
    <submittedName>
        <fullName evidence="3">MerR family transcriptional regulator</fullName>
    </submittedName>
</protein>
<dbReference type="PROSITE" id="PS00552">
    <property type="entry name" value="HTH_MERR_1"/>
    <property type="match status" value="1"/>
</dbReference>
<evidence type="ECO:0000259" key="2">
    <source>
        <dbReference type="PROSITE" id="PS50937"/>
    </source>
</evidence>
<dbReference type="PRINTS" id="PR00040">
    <property type="entry name" value="HTHMERR"/>
</dbReference>
<dbReference type="PANTHER" id="PTHR30204">
    <property type="entry name" value="REDOX-CYCLING DRUG-SENSING TRANSCRIPTIONAL ACTIVATOR SOXR"/>
    <property type="match status" value="1"/>
</dbReference>
<dbReference type="InterPro" id="IPR009061">
    <property type="entry name" value="DNA-bd_dom_put_sf"/>
</dbReference>
<dbReference type="Gene3D" id="1.10.1660.10">
    <property type="match status" value="1"/>
</dbReference>
<dbReference type="AlphaFoldDB" id="A0A939C2L3"/>
<dbReference type="PROSITE" id="PS50937">
    <property type="entry name" value="HTH_MERR_2"/>
    <property type="match status" value="1"/>
</dbReference>
<dbReference type="SUPFAM" id="SSF46955">
    <property type="entry name" value="Putative DNA-binding domain"/>
    <property type="match status" value="1"/>
</dbReference>
<evidence type="ECO:0000313" key="4">
    <source>
        <dbReference type="Proteomes" id="UP000663801"/>
    </source>
</evidence>
<feature type="domain" description="HTH merR-type" evidence="2">
    <location>
        <begin position="4"/>
        <end position="73"/>
    </location>
</feature>
<dbReference type="SMART" id="SM00422">
    <property type="entry name" value="HTH_MERR"/>
    <property type="match status" value="1"/>
</dbReference>
<proteinExistence type="predicted"/>
<gene>
    <name evidence="3" type="ORF">JL107_09615</name>
</gene>
<sequence length="123" mass="14031">MTDLMQIGELADRAGLSLRTIRHWEEEGLIVPSARSVGGFRLYSGEDFERLLLIRRMKPLGFSIEEMRELLATIDALDADADHPDHPARARLAGFVAQALERREKLRTQLDMADEFVERLRGI</sequence>
<keyword evidence="4" id="KW-1185">Reference proteome</keyword>
<evidence type="ECO:0000313" key="3">
    <source>
        <dbReference type="EMBL" id="MBM9476700.1"/>
    </source>
</evidence>
<dbReference type="GO" id="GO:0003700">
    <property type="term" value="F:DNA-binding transcription factor activity"/>
    <property type="evidence" value="ECO:0007669"/>
    <property type="project" value="InterPro"/>
</dbReference>
<dbReference type="Proteomes" id="UP000663801">
    <property type="component" value="Unassembled WGS sequence"/>
</dbReference>
<comment type="caution">
    <text evidence="3">The sequence shown here is derived from an EMBL/GenBank/DDBJ whole genome shotgun (WGS) entry which is preliminary data.</text>
</comment>
<dbReference type="EMBL" id="JAERWL010000008">
    <property type="protein sequence ID" value="MBM9476700.1"/>
    <property type="molecule type" value="Genomic_DNA"/>
</dbReference>
<reference evidence="3" key="1">
    <citation type="submission" date="2021-01" db="EMBL/GenBank/DDBJ databases">
        <title>KCTC 19127 draft genome.</title>
        <authorList>
            <person name="An D."/>
        </authorList>
    </citation>
    <scope>NUCLEOTIDE SEQUENCE</scope>
    <source>
        <strain evidence="3">KCTC 19127</strain>
    </source>
</reference>
<dbReference type="GO" id="GO:0003677">
    <property type="term" value="F:DNA binding"/>
    <property type="evidence" value="ECO:0007669"/>
    <property type="project" value="UniProtKB-KW"/>
</dbReference>
<dbReference type="PANTHER" id="PTHR30204:SF93">
    <property type="entry name" value="HTH MERR-TYPE DOMAIN-CONTAINING PROTEIN"/>
    <property type="match status" value="1"/>
</dbReference>
<keyword evidence="1" id="KW-0238">DNA-binding</keyword>
<organism evidence="3 4">
    <name type="scientific">Nakamurella flavida</name>
    <dbReference type="NCBI Taxonomy" id="363630"/>
    <lineage>
        <taxon>Bacteria</taxon>
        <taxon>Bacillati</taxon>
        <taxon>Actinomycetota</taxon>
        <taxon>Actinomycetes</taxon>
        <taxon>Nakamurellales</taxon>
        <taxon>Nakamurellaceae</taxon>
        <taxon>Nakamurella</taxon>
    </lineage>
</organism>
<evidence type="ECO:0000256" key="1">
    <source>
        <dbReference type="ARBA" id="ARBA00023125"/>
    </source>
</evidence>
<dbReference type="Pfam" id="PF13411">
    <property type="entry name" value="MerR_1"/>
    <property type="match status" value="1"/>
</dbReference>
<dbReference type="InterPro" id="IPR047057">
    <property type="entry name" value="MerR_fam"/>
</dbReference>
<dbReference type="InterPro" id="IPR000551">
    <property type="entry name" value="MerR-type_HTH_dom"/>
</dbReference>